<organism evidence="1 2">
    <name type="scientific">Rhodocollybia butyracea</name>
    <dbReference type="NCBI Taxonomy" id="206335"/>
    <lineage>
        <taxon>Eukaryota</taxon>
        <taxon>Fungi</taxon>
        <taxon>Dikarya</taxon>
        <taxon>Basidiomycota</taxon>
        <taxon>Agaricomycotina</taxon>
        <taxon>Agaricomycetes</taxon>
        <taxon>Agaricomycetidae</taxon>
        <taxon>Agaricales</taxon>
        <taxon>Marasmiineae</taxon>
        <taxon>Omphalotaceae</taxon>
        <taxon>Rhodocollybia</taxon>
    </lineage>
</organism>
<comment type="caution">
    <text evidence="1">The sequence shown here is derived from an EMBL/GenBank/DDBJ whole genome shotgun (WGS) entry which is preliminary data.</text>
</comment>
<evidence type="ECO:0000313" key="2">
    <source>
        <dbReference type="Proteomes" id="UP000772434"/>
    </source>
</evidence>
<accession>A0A9P5PX70</accession>
<keyword evidence="2" id="KW-1185">Reference proteome</keyword>
<sequence length="293" mass="31105">MVTAVLMRHYNGPVNDRLWTIGVVMMVQQFLNSIVEWIDNRNRENRLHDVMKKRSALLGTNSGGSMSSAQVSSTGLINFAVAKHGQIGQDGEADIVVTDPSATTSTNTPSPTLIPSIPSTCSSASLPSPDKSWLFSQTEKFTARSRNQESVETTETNSALEIQQQGPVLTERNMNVAPWTTGASLLVEAKGTNTTPVAIKPSTSVEKDTETCTKGTVPVSASIGPSITAISDDSLYNNQIDLGQSGMTIHDNSWKTSAISPILVASLTLLGPPDSVSAVFSSLGGETAIAPYH</sequence>
<proteinExistence type="predicted"/>
<gene>
    <name evidence="1" type="ORF">BDP27DRAFT_1420634</name>
</gene>
<dbReference type="AlphaFoldDB" id="A0A9P5PX70"/>
<dbReference type="EMBL" id="JADNRY010000047">
    <property type="protein sequence ID" value="KAF9069725.1"/>
    <property type="molecule type" value="Genomic_DNA"/>
</dbReference>
<evidence type="ECO:0000313" key="1">
    <source>
        <dbReference type="EMBL" id="KAF9069725.1"/>
    </source>
</evidence>
<protein>
    <submittedName>
        <fullName evidence="1">Uncharacterized protein</fullName>
    </submittedName>
</protein>
<dbReference type="Proteomes" id="UP000772434">
    <property type="component" value="Unassembled WGS sequence"/>
</dbReference>
<name>A0A9P5PX70_9AGAR</name>
<reference evidence="1" key="1">
    <citation type="submission" date="2020-11" db="EMBL/GenBank/DDBJ databases">
        <authorList>
            <consortium name="DOE Joint Genome Institute"/>
            <person name="Ahrendt S."/>
            <person name="Riley R."/>
            <person name="Andreopoulos W."/>
            <person name="Labutti K."/>
            <person name="Pangilinan J."/>
            <person name="Ruiz-Duenas F.J."/>
            <person name="Barrasa J.M."/>
            <person name="Sanchez-Garcia M."/>
            <person name="Camarero S."/>
            <person name="Miyauchi S."/>
            <person name="Serrano A."/>
            <person name="Linde D."/>
            <person name="Babiker R."/>
            <person name="Drula E."/>
            <person name="Ayuso-Fernandez I."/>
            <person name="Pacheco R."/>
            <person name="Padilla G."/>
            <person name="Ferreira P."/>
            <person name="Barriuso J."/>
            <person name="Kellner H."/>
            <person name="Castanera R."/>
            <person name="Alfaro M."/>
            <person name="Ramirez L."/>
            <person name="Pisabarro A.G."/>
            <person name="Kuo A."/>
            <person name="Tritt A."/>
            <person name="Lipzen A."/>
            <person name="He G."/>
            <person name="Yan M."/>
            <person name="Ng V."/>
            <person name="Cullen D."/>
            <person name="Martin F."/>
            <person name="Rosso M.-N."/>
            <person name="Henrissat B."/>
            <person name="Hibbett D."/>
            <person name="Martinez A.T."/>
            <person name="Grigoriev I.V."/>
        </authorList>
    </citation>
    <scope>NUCLEOTIDE SEQUENCE</scope>
    <source>
        <strain evidence="1">AH 40177</strain>
    </source>
</reference>